<accession>A0AAE3AQL2</accession>
<evidence type="ECO:0000313" key="2">
    <source>
        <dbReference type="EMBL" id="MCC2165943.1"/>
    </source>
</evidence>
<organism evidence="2 3">
    <name type="scientific">Brotaphodocola catenula</name>
    <dbReference type="NCBI Taxonomy" id="2885361"/>
    <lineage>
        <taxon>Bacteria</taxon>
        <taxon>Bacillati</taxon>
        <taxon>Bacillota</taxon>
        <taxon>Clostridia</taxon>
        <taxon>Lachnospirales</taxon>
        <taxon>Lachnospiraceae</taxon>
        <taxon>Brotaphodocola</taxon>
    </lineage>
</organism>
<reference evidence="2" key="1">
    <citation type="submission" date="2021-10" db="EMBL/GenBank/DDBJ databases">
        <title>Anaerobic single-cell dispensing facilitates the cultivation of human gut bacteria.</title>
        <authorList>
            <person name="Afrizal A."/>
        </authorList>
    </citation>
    <scope>NUCLEOTIDE SEQUENCE</scope>
    <source>
        <strain evidence="2">CLA-AA-H274</strain>
    </source>
</reference>
<dbReference type="RefSeq" id="WP_308452127.1">
    <property type="nucleotide sequence ID" value="NZ_JAJEPU010000067.1"/>
</dbReference>
<comment type="caution">
    <text evidence="2">The sequence shown here is derived from an EMBL/GenBank/DDBJ whole genome shotgun (WGS) entry which is preliminary data.</text>
</comment>
<dbReference type="EMBL" id="JAJEPU010000067">
    <property type="protein sequence ID" value="MCC2165943.1"/>
    <property type="molecule type" value="Genomic_DNA"/>
</dbReference>
<keyword evidence="1" id="KW-0472">Membrane</keyword>
<name>A0AAE3AQL2_9FIRM</name>
<evidence type="ECO:0000256" key="1">
    <source>
        <dbReference type="SAM" id="Phobius"/>
    </source>
</evidence>
<gene>
    <name evidence="2" type="ORF">LKD32_13890</name>
</gene>
<feature type="transmembrane region" description="Helical" evidence="1">
    <location>
        <begin position="12"/>
        <end position="28"/>
    </location>
</feature>
<keyword evidence="3" id="KW-1185">Reference proteome</keyword>
<proteinExistence type="predicted"/>
<dbReference type="Proteomes" id="UP001198962">
    <property type="component" value="Unassembled WGS sequence"/>
</dbReference>
<keyword evidence="1" id="KW-0812">Transmembrane</keyword>
<evidence type="ECO:0000313" key="3">
    <source>
        <dbReference type="Proteomes" id="UP001198962"/>
    </source>
</evidence>
<dbReference type="AlphaFoldDB" id="A0AAE3AQL2"/>
<feature type="transmembrane region" description="Helical" evidence="1">
    <location>
        <begin position="59"/>
        <end position="78"/>
    </location>
</feature>
<protein>
    <submittedName>
        <fullName evidence="2">Uncharacterized protein</fullName>
    </submittedName>
</protein>
<keyword evidence="1" id="KW-1133">Transmembrane helix</keyword>
<sequence length="211" mass="24406">MTDNPAMKRALIMQSFAPLFLILLIKYFDLKLFHLCKKFSDIVLNNPIYALTKVVNHSAFVTLILELFCLLWIIYSIYSARKFEKSQRANFVSEGESLIDIEKISDSGVTFFMTYVLPMAMDDLDTWKGLIVFGILMVMLFALMWKTNLYYQNPVLTVLGYEVFSFKFETTQLTEYSGKECIGITRGMVSVGHSIKRQKISDNVFLIYEDI</sequence>
<feature type="transmembrane region" description="Helical" evidence="1">
    <location>
        <begin position="127"/>
        <end position="145"/>
    </location>
</feature>